<keyword evidence="2" id="KW-1185">Reference proteome</keyword>
<proteinExistence type="predicted"/>
<protein>
    <submittedName>
        <fullName evidence="1">Uncharacterized protein</fullName>
    </submittedName>
</protein>
<comment type="caution">
    <text evidence="1">The sequence shown here is derived from an EMBL/GenBank/DDBJ whole genome shotgun (WGS) entry which is preliminary data.</text>
</comment>
<organism evidence="1 2">
    <name type="scientific">Streptomyces shaanxiensis</name>
    <dbReference type="NCBI Taxonomy" id="653357"/>
    <lineage>
        <taxon>Bacteria</taxon>
        <taxon>Bacillati</taxon>
        <taxon>Actinomycetota</taxon>
        <taxon>Actinomycetes</taxon>
        <taxon>Kitasatosporales</taxon>
        <taxon>Streptomycetaceae</taxon>
        <taxon>Streptomyces</taxon>
    </lineage>
</organism>
<name>A0ABP7UZC0_9ACTN</name>
<dbReference type="RefSeq" id="WP_345012646.1">
    <property type="nucleotide sequence ID" value="NZ_BAAAZY010000010.1"/>
</dbReference>
<dbReference type="Proteomes" id="UP001499984">
    <property type="component" value="Unassembled WGS sequence"/>
</dbReference>
<evidence type="ECO:0000313" key="2">
    <source>
        <dbReference type="Proteomes" id="UP001499984"/>
    </source>
</evidence>
<dbReference type="EMBL" id="BAAAZY010000010">
    <property type="protein sequence ID" value="GAA4055822.1"/>
    <property type="molecule type" value="Genomic_DNA"/>
</dbReference>
<gene>
    <name evidence="1" type="ORF">GCM10022233_29650</name>
</gene>
<sequence>MVVVIGMSSGEHHSVRTGVLAALGGEMKIELIPPAANVLSDVPDDMHKEIITLISAVARTPEAQVTGLGAAFGEWCWLVYTTHGDVIEVLDVGCAR</sequence>
<accession>A0ABP7UZC0</accession>
<evidence type="ECO:0000313" key="1">
    <source>
        <dbReference type="EMBL" id="GAA4055822.1"/>
    </source>
</evidence>
<reference evidence="2" key="1">
    <citation type="journal article" date="2019" name="Int. J. Syst. Evol. Microbiol.">
        <title>The Global Catalogue of Microorganisms (GCM) 10K type strain sequencing project: providing services to taxonomists for standard genome sequencing and annotation.</title>
        <authorList>
            <consortium name="The Broad Institute Genomics Platform"/>
            <consortium name="The Broad Institute Genome Sequencing Center for Infectious Disease"/>
            <person name="Wu L."/>
            <person name="Ma J."/>
        </authorList>
    </citation>
    <scope>NUCLEOTIDE SEQUENCE [LARGE SCALE GENOMIC DNA]</scope>
    <source>
        <strain evidence="2">JCM 16925</strain>
    </source>
</reference>